<dbReference type="EMBL" id="CP040871">
    <property type="protein sequence ID" value="QDA56575.1"/>
    <property type="molecule type" value="Genomic_DNA"/>
</dbReference>
<dbReference type="KEGG" id="thes:FHQ07_04220"/>
<sequence length="484" mass="53449">MNAEFRPVAIRDRIQTLDVVRGFALLGIALMNVEFFNRPLGDLDAGMPAGATGIDFWAGWFVHVFVRGKFWTMFSLLFGMGFAVMLARAEQAGRGFFAPYLRRTLALAAFGALHFICLWTGDILFSYATGALLLMVVFYAKPQALLWLGVLLLACAAGFGVAGRLGHALPWQPMLGFGIPLLLLGVVAYALRRWPLSGLRAAGLALYLLPSLAMAIGGAVMMGQPPEAERDRIQLAEAKTPEQKQAVAEAIEKRAERRGEHARELAEETRVMRGGRYAEATAWRAQSFVKHLGPNMGFAFIVVGVFLLGAWFVRSGVMTDPAAHLRLFRQMAWIGIPLGLGMSLVAARIALTHVPGHNDGPFQLATGLAFFGNLPACIGYLAAVVLLFHGRWRRWLAQLAPVGRMALTNYLMQSALGTLFFYGYGLGHWGMPRGQQLLYVLAVFALQVLLSRWWLSRFRFGPIEWLWRWITYGTRPPLRLAAAA</sequence>
<feature type="transmembrane region" description="Helical" evidence="1">
    <location>
        <begin position="363"/>
        <end position="389"/>
    </location>
</feature>
<feature type="transmembrane region" description="Helical" evidence="1">
    <location>
        <begin position="203"/>
        <end position="222"/>
    </location>
</feature>
<gene>
    <name evidence="3" type="ORF">FHQ07_04220</name>
</gene>
<dbReference type="PANTHER" id="PTHR30590:SF2">
    <property type="entry name" value="INNER MEMBRANE PROTEIN"/>
    <property type="match status" value="1"/>
</dbReference>
<keyword evidence="1" id="KW-1133">Transmembrane helix</keyword>
<feature type="transmembrane region" description="Helical" evidence="1">
    <location>
        <begin position="123"/>
        <end position="140"/>
    </location>
</feature>
<dbReference type="Pfam" id="PF04235">
    <property type="entry name" value="DUF418"/>
    <property type="match status" value="1"/>
</dbReference>
<evidence type="ECO:0000313" key="4">
    <source>
        <dbReference type="Proteomes" id="UP000308149"/>
    </source>
</evidence>
<feature type="transmembrane region" description="Helical" evidence="1">
    <location>
        <begin position="296"/>
        <end position="313"/>
    </location>
</feature>
<dbReference type="OrthoDB" id="9807744at2"/>
<dbReference type="InterPro" id="IPR007349">
    <property type="entry name" value="DUF418"/>
</dbReference>
<organism evidence="3 4">
    <name type="scientific">Thermomonas aquatica</name>
    <dbReference type="NCBI Taxonomy" id="2202149"/>
    <lineage>
        <taxon>Bacteria</taxon>
        <taxon>Pseudomonadati</taxon>
        <taxon>Pseudomonadota</taxon>
        <taxon>Gammaproteobacteria</taxon>
        <taxon>Lysobacterales</taxon>
        <taxon>Lysobacteraceae</taxon>
        <taxon>Thermomonas</taxon>
    </lineage>
</organism>
<keyword evidence="4" id="KW-1185">Reference proteome</keyword>
<feature type="transmembrane region" description="Helical" evidence="1">
    <location>
        <begin position="70"/>
        <end position="88"/>
    </location>
</feature>
<evidence type="ECO:0000256" key="1">
    <source>
        <dbReference type="SAM" id="Phobius"/>
    </source>
</evidence>
<name>A0A5B7ZPM2_9GAMM</name>
<feature type="transmembrane region" description="Helical" evidence="1">
    <location>
        <begin position="171"/>
        <end position="191"/>
    </location>
</feature>
<dbReference type="RefSeq" id="WP_139715563.1">
    <property type="nucleotide sequence ID" value="NZ_CP040871.1"/>
</dbReference>
<protein>
    <submittedName>
        <fullName evidence="3">DUF418 domain-containing protein</fullName>
    </submittedName>
</protein>
<proteinExistence type="predicted"/>
<keyword evidence="1" id="KW-0812">Transmembrane</keyword>
<feature type="transmembrane region" description="Helical" evidence="1">
    <location>
        <begin position="333"/>
        <end position="351"/>
    </location>
</feature>
<reference evidence="3 4" key="1">
    <citation type="submission" date="2019-06" db="EMBL/GenBank/DDBJ databases">
        <title>Thermomonas aquatica sp. nov., isolated from an industrial wastewater treatment plant.</title>
        <authorList>
            <person name="Jeon J.H."/>
            <person name="Park D.-S."/>
        </authorList>
    </citation>
    <scope>NUCLEOTIDE SEQUENCE [LARGE SCALE GENOMIC DNA]</scope>
    <source>
        <strain evidence="3 4">SY21</strain>
    </source>
</reference>
<keyword evidence="1" id="KW-0472">Membrane</keyword>
<dbReference type="Proteomes" id="UP000308149">
    <property type="component" value="Chromosome"/>
</dbReference>
<feature type="transmembrane region" description="Helical" evidence="1">
    <location>
        <begin position="145"/>
        <end position="165"/>
    </location>
</feature>
<feature type="transmembrane region" description="Helical" evidence="1">
    <location>
        <begin position="410"/>
        <end position="431"/>
    </location>
</feature>
<dbReference type="PANTHER" id="PTHR30590">
    <property type="entry name" value="INNER MEMBRANE PROTEIN"/>
    <property type="match status" value="1"/>
</dbReference>
<evidence type="ECO:0000259" key="2">
    <source>
        <dbReference type="Pfam" id="PF04235"/>
    </source>
</evidence>
<dbReference type="InterPro" id="IPR052529">
    <property type="entry name" value="Bact_Transport_Assoc"/>
</dbReference>
<feature type="domain" description="DUF418" evidence="2">
    <location>
        <begin position="313"/>
        <end position="473"/>
    </location>
</feature>
<feature type="transmembrane region" description="Helical" evidence="1">
    <location>
        <begin position="437"/>
        <end position="455"/>
    </location>
</feature>
<accession>A0A5B7ZPM2</accession>
<evidence type="ECO:0000313" key="3">
    <source>
        <dbReference type="EMBL" id="QDA56575.1"/>
    </source>
</evidence>
<dbReference type="AlphaFoldDB" id="A0A5B7ZPM2"/>